<evidence type="ECO:0000313" key="2">
    <source>
        <dbReference type="EMBL" id="AMF95568.1"/>
    </source>
</evidence>
<feature type="domain" description="Spore protein YkvP/CgeB glycosyl transferase-like" evidence="1">
    <location>
        <begin position="212"/>
        <end position="352"/>
    </location>
</feature>
<reference evidence="3" key="1">
    <citation type="submission" date="2015-12" db="EMBL/GenBank/DDBJ databases">
        <title>FDA dAtabase for Regulatory Grade micrObial Sequences (FDA-ARGOS): Supporting development and validation of Infectious Disease Dx tests.</title>
        <authorList>
            <person name="Hoffmann M."/>
            <person name="Allard M."/>
            <person name="Evans P."/>
            <person name="Brown E."/>
            <person name="Tallon L.J."/>
            <person name="Sadzewicz L."/>
            <person name="Sengamalay N."/>
            <person name="Ott S."/>
            <person name="Godinez A."/>
            <person name="Nagaraj S."/>
            <person name="Vyas G."/>
            <person name="Aluvathingal J."/>
            <person name="Nadendla S."/>
            <person name="Geyer C."/>
            <person name="Sichtig H."/>
        </authorList>
    </citation>
    <scope>NUCLEOTIDE SEQUENCE [LARGE SCALE GENOMIC DNA]</scope>
    <source>
        <strain evidence="3">ATCC 33809</strain>
    </source>
</reference>
<dbReference type="InterPro" id="IPR055259">
    <property type="entry name" value="YkvP/CgeB_Glyco_trans-like"/>
</dbReference>
<dbReference type="Proteomes" id="UP000057088">
    <property type="component" value="Chromosome 2"/>
</dbReference>
<evidence type="ECO:0000313" key="3">
    <source>
        <dbReference type="Proteomes" id="UP000057088"/>
    </source>
</evidence>
<dbReference type="Pfam" id="PF13524">
    <property type="entry name" value="Glyco_trans_1_2"/>
    <property type="match status" value="1"/>
</dbReference>
<keyword evidence="3" id="KW-1185">Reference proteome</keyword>
<sequence length="362" mass="42998">MVVRYMKILVVADWHGAEIYAEVFAKSFEELGHEVRRFSWKEYFKHYQYSTRYETDNNKIKSIYYRLQNKYILGPAVNKINRDLIEQVNLFKPDLIFIYRGTHIHPSTLKEIKKNTSSRVFGYNNDDPFSPRYPKYFWRHFINSVPLYDHLFCYREHNINEFSQLGNTNASLLRSYYTHERNFKLDNINKKYDVIFIGHFEDDGRDSCMLDLLENNYIVKLFGTGWEKSKLYQEIVRLNGEISPVYDDYNLVLNQSKVALVFLSKLNRDTYTRRCFEIPATGTMMLSEFTEDLASLYEPGVEADFFKSKDELIKKVEYYMSNTELALNIGESGRRRLISDGHEVLDRAKQVLNKYHEGSENE</sequence>
<gene>
    <name evidence="2" type="ORF">AL536_19575</name>
</gene>
<organism evidence="2 3">
    <name type="scientific">Vibrio fluvialis</name>
    <dbReference type="NCBI Taxonomy" id="676"/>
    <lineage>
        <taxon>Bacteria</taxon>
        <taxon>Pseudomonadati</taxon>
        <taxon>Pseudomonadota</taxon>
        <taxon>Gammaproteobacteria</taxon>
        <taxon>Vibrionales</taxon>
        <taxon>Vibrionaceae</taxon>
        <taxon>Vibrio</taxon>
    </lineage>
</organism>
<accession>A0ABM5XR13</accession>
<proteinExistence type="predicted"/>
<evidence type="ECO:0000259" key="1">
    <source>
        <dbReference type="Pfam" id="PF13524"/>
    </source>
</evidence>
<dbReference type="SUPFAM" id="SSF53756">
    <property type="entry name" value="UDP-Glycosyltransferase/glycogen phosphorylase"/>
    <property type="match status" value="1"/>
</dbReference>
<name>A0ABM5XR13_VIBFL</name>
<protein>
    <submittedName>
        <fullName evidence="2">Glycosyltransferase family 1 protein</fullName>
    </submittedName>
</protein>
<dbReference type="EMBL" id="CP014035">
    <property type="protein sequence ID" value="AMF95568.1"/>
    <property type="molecule type" value="Genomic_DNA"/>
</dbReference>